<dbReference type="PANTHER" id="PTHR14969:SF13">
    <property type="entry name" value="AT30094P"/>
    <property type="match status" value="1"/>
</dbReference>
<dbReference type="RefSeq" id="WP_198456264.1">
    <property type="nucleotide sequence ID" value="NZ_CP066012.1"/>
</dbReference>
<feature type="domain" description="Phosphatidic acid phosphatase type 2/haloperoxidase" evidence="2">
    <location>
        <begin position="81"/>
        <end position="181"/>
    </location>
</feature>
<dbReference type="AlphaFoldDB" id="A0A9X4LAI8"/>
<dbReference type="EMBL" id="JAMBPX010000005">
    <property type="protein sequence ID" value="MDG0859461.1"/>
    <property type="molecule type" value="Genomic_DNA"/>
</dbReference>
<comment type="caution">
    <text evidence="3">The sequence shown here is derived from an EMBL/GenBank/DDBJ whole genome shotgun (WGS) entry which is preliminary data.</text>
</comment>
<protein>
    <submittedName>
        <fullName evidence="3">Phosphatase PAP2 family protein</fullName>
    </submittedName>
</protein>
<organism evidence="3 4">
    <name type="scientific">Staphylococcus equorum</name>
    <dbReference type="NCBI Taxonomy" id="246432"/>
    <lineage>
        <taxon>Bacteria</taxon>
        <taxon>Bacillati</taxon>
        <taxon>Bacillota</taxon>
        <taxon>Bacilli</taxon>
        <taxon>Bacillales</taxon>
        <taxon>Staphylococcaceae</taxon>
        <taxon>Staphylococcus</taxon>
    </lineage>
</organism>
<dbReference type="InterPro" id="IPR000326">
    <property type="entry name" value="PAP2/HPO"/>
</dbReference>
<evidence type="ECO:0000313" key="4">
    <source>
        <dbReference type="Proteomes" id="UP001152302"/>
    </source>
</evidence>
<dbReference type="GeneID" id="69844818"/>
<dbReference type="SUPFAM" id="SSF48317">
    <property type="entry name" value="Acid phosphatase/Vanadium-dependent haloperoxidase"/>
    <property type="match status" value="1"/>
</dbReference>
<feature type="transmembrane region" description="Helical" evidence="1">
    <location>
        <begin position="166"/>
        <end position="183"/>
    </location>
</feature>
<dbReference type="Pfam" id="PF01569">
    <property type="entry name" value="PAP2"/>
    <property type="match status" value="1"/>
</dbReference>
<feature type="transmembrane region" description="Helical" evidence="1">
    <location>
        <begin position="9"/>
        <end position="29"/>
    </location>
</feature>
<feature type="transmembrane region" description="Helical" evidence="1">
    <location>
        <begin position="49"/>
        <end position="74"/>
    </location>
</feature>
<dbReference type="InterPro" id="IPR036938">
    <property type="entry name" value="PAP2/HPO_sf"/>
</dbReference>
<dbReference type="Gene3D" id="1.20.144.10">
    <property type="entry name" value="Phosphatidic acid phosphatase type 2/haloperoxidase"/>
    <property type="match status" value="2"/>
</dbReference>
<reference evidence="3" key="1">
    <citation type="submission" date="2022-05" db="EMBL/GenBank/DDBJ databases">
        <title>Comparative genomics of Staphylococcus equorum isolates.</title>
        <authorList>
            <person name="Luelf R.H."/>
        </authorList>
    </citation>
    <scope>NUCLEOTIDE SEQUENCE</scope>
    <source>
        <strain evidence="3">TMW 2.2343</strain>
    </source>
</reference>
<gene>
    <name evidence="3" type="ORF">M4L21_09025</name>
</gene>
<keyword evidence="1" id="KW-1133">Transmembrane helix</keyword>
<dbReference type="SMART" id="SM00014">
    <property type="entry name" value="acidPPc"/>
    <property type="match status" value="1"/>
</dbReference>
<sequence length="196" mass="22737">MNKIYFSTLLYSSLVLLMLSIINGFMFNIDYYVHQFLNQYLPSGTVVQTLHFISNVFSPFNCLLLVLFLLAILFFKNKDQFLLYGFWSFSVFLIGTIMKYTIGRPRPSIYFDGYSFPSMHVLSVSLLVTLLILITKNKWTKIVGTALIITMMISRVYVNAHYFSDTIGSLIVLTIMLLSLRLAEEKESHYETNEKR</sequence>
<keyword evidence="1" id="KW-0812">Transmembrane</keyword>
<evidence type="ECO:0000313" key="3">
    <source>
        <dbReference type="EMBL" id="MDG0859461.1"/>
    </source>
</evidence>
<keyword evidence="1" id="KW-0472">Membrane</keyword>
<evidence type="ECO:0000259" key="2">
    <source>
        <dbReference type="SMART" id="SM00014"/>
    </source>
</evidence>
<evidence type="ECO:0000256" key="1">
    <source>
        <dbReference type="SAM" id="Phobius"/>
    </source>
</evidence>
<feature type="transmembrane region" description="Helical" evidence="1">
    <location>
        <begin position="81"/>
        <end position="102"/>
    </location>
</feature>
<proteinExistence type="predicted"/>
<dbReference type="PANTHER" id="PTHR14969">
    <property type="entry name" value="SPHINGOSINE-1-PHOSPHATE PHOSPHOHYDROLASE"/>
    <property type="match status" value="1"/>
</dbReference>
<feature type="transmembrane region" description="Helical" evidence="1">
    <location>
        <begin position="114"/>
        <end position="135"/>
    </location>
</feature>
<name>A0A9X4LAI8_9STAP</name>
<dbReference type="Proteomes" id="UP001152302">
    <property type="component" value="Unassembled WGS sequence"/>
</dbReference>
<accession>A0A9X4LAI8</accession>